<dbReference type="InterPro" id="IPR032675">
    <property type="entry name" value="LRR_dom_sf"/>
</dbReference>
<feature type="compositionally biased region" description="Low complexity" evidence="1">
    <location>
        <begin position="186"/>
        <end position="204"/>
    </location>
</feature>
<sequence length="380" mass="41040">MDSSSDEEEGCTFVRVLSQKYHPDNFPYGQGVVVLSSPPGSPGERSPLPAQHAGSGQMWDPESRRCVVHRSLLRPRGGTGPVPQPAERLGRGGTPLDPELETIELKMGPSLLLSAGGAAGLRPHNLKLLCWSDRHHRVRRPAPGLPQPEQEPSERGGAGSQRGPGLLSHPQASSDQHARQLGHGAGANAAHAGVGGRVSVSSSGGRVHHICVPAGSRLEELFLCLNGYGSVAQPRSPCPTLRLLHMTDNQLCEWTEVRKLGAMFPGLGSLVLANNSLASVDDCGDTFANLRSINLNNSALSRWEDIEKLDCFPKLVEIKAQGIPLLQPYSREQRHSLLLAQLSCVTVLNSCSVSEADRESAERFFIRHHQDCPQQELPTR</sequence>
<protein>
    <submittedName>
        <fullName evidence="2">(spotted green pufferfish) hypothetical protein</fullName>
    </submittedName>
</protein>
<accession>Q4T9D3</accession>
<organism evidence="2">
    <name type="scientific">Tetraodon nigroviridis</name>
    <name type="common">Spotted green pufferfish</name>
    <name type="synonym">Chelonodon nigroviridis</name>
    <dbReference type="NCBI Taxonomy" id="99883"/>
    <lineage>
        <taxon>Eukaryota</taxon>
        <taxon>Metazoa</taxon>
        <taxon>Chordata</taxon>
        <taxon>Craniata</taxon>
        <taxon>Vertebrata</taxon>
        <taxon>Euteleostomi</taxon>
        <taxon>Actinopterygii</taxon>
        <taxon>Neopterygii</taxon>
        <taxon>Teleostei</taxon>
        <taxon>Neoteleostei</taxon>
        <taxon>Acanthomorphata</taxon>
        <taxon>Eupercaria</taxon>
        <taxon>Tetraodontiformes</taxon>
        <taxon>Tetradontoidea</taxon>
        <taxon>Tetraodontidae</taxon>
        <taxon>Tetraodon</taxon>
    </lineage>
</organism>
<name>Q4T9D3_TETNG</name>
<dbReference type="Gene3D" id="3.80.10.10">
    <property type="entry name" value="Ribonuclease Inhibitor"/>
    <property type="match status" value="1"/>
</dbReference>
<proteinExistence type="predicted"/>
<dbReference type="SUPFAM" id="SSF52058">
    <property type="entry name" value="L domain-like"/>
    <property type="match status" value="1"/>
</dbReference>
<comment type="caution">
    <text evidence="2">The sequence shown here is derived from an EMBL/GenBank/DDBJ whole genome shotgun (WGS) entry which is preliminary data.</text>
</comment>
<reference evidence="2" key="2">
    <citation type="submission" date="2004-02" db="EMBL/GenBank/DDBJ databases">
        <authorList>
            <consortium name="Genoscope"/>
            <consortium name="Whitehead Institute Centre for Genome Research"/>
        </authorList>
    </citation>
    <scope>NUCLEOTIDE SEQUENCE</scope>
</reference>
<gene>
    <name evidence="2" type="ORF">GSTENG00004804001</name>
</gene>
<dbReference type="AlphaFoldDB" id="Q4T9D3"/>
<feature type="region of interest" description="Disordered" evidence="1">
    <location>
        <begin position="139"/>
        <end position="204"/>
    </location>
</feature>
<feature type="region of interest" description="Disordered" evidence="1">
    <location>
        <begin position="73"/>
        <end position="94"/>
    </location>
</feature>
<reference evidence="2" key="1">
    <citation type="journal article" date="2004" name="Nature">
        <title>Genome duplication in the teleost fish Tetraodon nigroviridis reveals the early vertebrate proto-karyotype.</title>
        <authorList>
            <person name="Jaillon O."/>
            <person name="Aury J.-M."/>
            <person name="Brunet F."/>
            <person name="Petit J.-L."/>
            <person name="Stange-Thomann N."/>
            <person name="Mauceli E."/>
            <person name="Bouneau L."/>
            <person name="Fischer C."/>
            <person name="Ozouf-Costaz C."/>
            <person name="Bernot A."/>
            <person name="Nicaud S."/>
            <person name="Jaffe D."/>
            <person name="Fisher S."/>
            <person name="Lutfalla G."/>
            <person name="Dossat C."/>
            <person name="Segurens B."/>
            <person name="Dasilva C."/>
            <person name="Salanoubat M."/>
            <person name="Levy M."/>
            <person name="Boudet N."/>
            <person name="Castellano S."/>
            <person name="Anthouard V."/>
            <person name="Jubin C."/>
            <person name="Castelli V."/>
            <person name="Katinka M."/>
            <person name="Vacherie B."/>
            <person name="Biemont C."/>
            <person name="Skalli Z."/>
            <person name="Cattolico L."/>
            <person name="Poulain J."/>
            <person name="De Berardinis V."/>
            <person name="Cruaud C."/>
            <person name="Duprat S."/>
            <person name="Brottier P."/>
            <person name="Coutanceau J.-P."/>
            <person name="Gouzy J."/>
            <person name="Parra G."/>
            <person name="Lardier G."/>
            <person name="Chapple C."/>
            <person name="McKernan K.J."/>
            <person name="McEwan P."/>
            <person name="Bosak S."/>
            <person name="Kellis M."/>
            <person name="Volff J.-N."/>
            <person name="Guigo R."/>
            <person name="Zody M.C."/>
            <person name="Mesirov J."/>
            <person name="Lindblad-Toh K."/>
            <person name="Birren B."/>
            <person name="Nusbaum C."/>
            <person name="Kahn D."/>
            <person name="Robinson-Rechavi M."/>
            <person name="Laudet V."/>
            <person name="Schachter V."/>
            <person name="Quetier F."/>
            <person name="Saurin W."/>
            <person name="Scarpelli C."/>
            <person name="Wincker P."/>
            <person name="Lander E.S."/>
            <person name="Weissenbach J."/>
            <person name="Roest Crollius H."/>
        </authorList>
    </citation>
    <scope>NUCLEOTIDE SEQUENCE [LARGE SCALE GENOMIC DNA]</scope>
</reference>
<dbReference type="OrthoDB" id="5855206at2759"/>
<evidence type="ECO:0000313" key="2">
    <source>
        <dbReference type="EMBL" id="CAF90499.1"/>
    </source>
</evidence>
<feature type="region of interest" description="Disordered" evidence="1">
    <location>
        <begin position="28"/>
        <end position="61"/>
    </location>
</feature>
<evidence type="ECO:0000256" key="1">
    <source>
        <dbReference type="SAM" id="MobiDB-lite"/>
    </source>
</evidence>
<dbReference type="EMBL" id="CAAE01007595">
    <property type="protein sequence ID" value="CAF90499.1"/>
    <property type="molecule type" value="Genomic_DNA"/>
</dbReference>
<dbReference type="KEGG" id="tng:GSTEN00004804G001"/>
<feature type="compositionally biased region" description="Low complexity" evidence="1">
    <location>
        <begin position="35"/>
        <end position="49"/>
    </location>
</feature>